<reference evidence="5 6" key="1">
    <citation type="submission" date="2019-08" db="EMBL/GenBank/DDBJ databases">
        <title>Deep-cultivation of Planctomycetes and their phenomic and genomic characterization uncovers novel biology.</title>
        <authorList>
            <person name="Wiegand S."/>
            <person name="Jogler M."/>
            <person name="Boedeker C."/>
            <person name="Pinto D."/>
            <person name="Vollmers J."/>
            <person name="Rivas-Marin E."/>
            <person name="Kohn T."/>
            <person name="Peeters S.H."/>
            <person name="Heuer A."/>
            <person name="Rast P."/>
            <person name="Oberbeckmann S."/>
            <person name="Bunk B."/>
            <person name="Jeske O."/>
            <person name="Meyerdierks A."/>
            <person name="Storesund J.E."/>
            <person name="Kallscheuer N."/>
            <person name="Luecker S."/>
            <person name="Lage O.M."/>
            <person name="Pohl T."/>
            <person name="Merkel B.J."/>
            <person name="Hornburger P."/>
            <person name="Mueller R.-W."/>
            <person name="Bruemmer F."/>
            <person name="Labrenz M."/>
            <person name="Spormann A.M."/>
            <person name="Op den Camp H."/>
            <person name="Overmann J."/>
            <person name="Amann R."/>
            <person name="Jetten M.S.M."/>
            <person name="Mascher T."/>
            <person name="Medema M.H."/>
            <person name="Devos D.P."/>
            <person name="Kaster A.-K."/>
            <person name="Ovreas L."/>
            <person name="Rohde M."/>
            <person name="Galperin M.Y."/>
            <person name="Jogler C."/>
        </authorList>
    </citation>
    <scope>NUCLEOTIDE SEQUENCE [LARGE SCALE GENOMIC DNA]</scope>
    <source>
        <strain evidence="5 6">UC8</strain>
    </source>
</reference>
<evidence type="ECO:0000259" key="4">
    <source>
        <dbReference type="Pfam" id="PF00582"/>
    </source>
</evidence>
<protein>
    <submittedName>
        <fullName evidence="5">Universal stress protein UspE</fullName>
    </submittedName>
</protein>
<dbReference type="InterPro" id="IPR006016">
    <property type="entry name" value="UspA"/>
</dbReference>
<dbReference type="AlphaFoldDB" id="A0A5B9QWM2"/>
<evidence type="ECO:0000256" key="3">
    <source>
        <dbReference type="ARBA" id="ARBA00022840"/>
    </source>
</evidence>
<keyword evidence="6" id="KW-1185">Reference proteome</keyword>
<keyword evidence="3" id="KW-0067">ATP-binding</keyword>
<comment type="similarity">
    <text evidence="1">Belongs to the universal stress protein A family.</text>
</comment>
<gene>
    <name evidence="5" type="ORF">UC8_42240</name>
</gene>
<evidence type="ECO:0000256" key="1">
    <source>
        <dbReference type="ARBA" id="ARBA00008791"/>
    </source>
</evidence>
<dbReference type="KEGG" id="rul:UC8_42240"/>
<dbReference type="PANTHER" id="PTHR46268:SF27">
    <property type="entry name" value="UNIVERSAL STRESS PROTEIN RV2623"/>
    <property type="match status" value="1"/>
</dbReference>
<dbReference type="GO" id="GO:0005524">
    <property type="term" value="F:ATP binding"/>
    <property type="evidence" value="ECO:0007669"/>
    <property type="project" value="UniProtKB-KW"/>
</dbReference>
<dbReference type="InterPro" id="IPR014729">
    <property type="entry name" value="Rossmann-like_a/b/a_fold"/>
</dbReference>
<evidence type="ECO:0000256" key="2">
    <source>
        <dbReference type="ARBA" id="ARBA00022741"/>
    </source>
</evidence>
<dbReference type="InterPro" id="IPR006015">
    <property type="entry name" value="Universal_stress_UspA"/>
</dbReference>
<accession>A0A5B9QWM2</accession>
<evidence type="ECO:0000313" key="5">
    <source>
        <dbReference type="EMBL" id="QEG42190.1"/>
    </source>
</evidence>
<dbReference type="CDD" id="cd00293">
    <property type="entry name" value="USP-like"/>
    <property type="match status" value="1"/>
</dbReference>
<dbReference type="Pfam" id="PF00582">
    <property type="entry name" value="Usp"/>
    <property type="match status" value="1"/>
</dbReference>
<dbReference type="SUPFAM" id="SSF52402">
    <property type="entry name" value="Adenine nucleotide alpha hydrolases-like"/>
    <property type="match status" value="1"/>
</dbReference>
<keyword evidence="2" id="KW-0547">Nucleotide-binding</keyword>
<dbReference type="Gene3D" id="3.40.50.620">
    <property type="entry name" value="HUPs"/>
    <property type="match status" value="1"/>
</dbReference>
<dbReference type="Proteomes" id="UP000325286">
    <property type="component" value="Chromosome"/>
</dbReference>
<dbReference type="OrthoDB" id="9788959at2"/>
<name>A0A5B9QWM2_9BACT</name>
<proteinExistence type="inferred from homology"/>
<dbReference type="RefSeq" id="WP_068136685.1">
    <property type="nucleotide sequence ID" value="NZ_CP042914.1"/>
</dbReference>
<dbReference type="EMBL" id="CP042914">
    <property type="protein sequence ID" value="QEG42190.1"/>
    <property type="molecule type" value="Genomic_DNA"/>
</dbReference>
<feature type="domain" description="UspA" evidence="4">
    <location>
        <begin position="5"/>
        <end position="175"/>
    </location>
</feature>
<dbReference type="PANTHER" id="PTHR46268">
    <property type="entry name" value="STRESS RESPONSE PROTEIN NHAX"/>
    <property type="match status" value="1"/>
</dbReference>
<organism evidence="5 6">
    <name type="scientific">Roseimaritima ulvae</name>
    <dbReference type="NCBI Taxonomy" id="980254"/>
    <lineage>
        <taxon>Bacteria</taxon>
        <taxon>Pseudomonadati</taxon>
        <taxon>Planctomycetota</taxon>
        <taxon>Planctomycetia</taxon>
        <taxon>Pirellulales</taxon>
        <taxon>Pirellulaceae</taxon>
        <taxon>Roseimaritima</taxon>
    </lineage>
</organism>
<dbReference type="PRINTS" id="PR01438">
    <property type="entry name" value="UNVRSLSTRESS"/>
</dbReference>
<sequence length="192" mass="21615">MRLDIRRICVPTDFSKAAEHAVHYAAALANTYQAELYLLHVIEHAGPLVHHPDFTHDGAVAREYFNRLERAVAEAEQELGADGEQHEVSELIRSLEADALDNIQSLGNSWWTGLKVHRDIRYGHAVKEINHYVEKLNIDIAVMGTHGHSKLASVLLGSVTERVVRTCPCPVTVVRHPEHTYKVIDSQETPYE</sequence>
<evidence type="ECO:0000313" key="6">
    <source>
        <dbReference type="Proteomes" id="UP000325286"/>
    </source>
</evidence>